<dbReference type="STRING" id="1189325.SAMN04488119_103398"/>
<name>A0A1M7S9Y3_9RHOB</name>
<feature type="region of interest" description="Disordered" evidence="1">
    <location>
        <begin position="1"/>
        <end position="21"/>
    </location>
</feature>
<dbReference type="EMBL" id="FRDL01000002">
    <property type="protein sequence ID" value="SHN55296.1"/>
    <property type="molecule type" value="Genomic_DNA"/>
</dbReference>
<feature type="compositionally biased region" description="Pro residues" evidence="1">
    <location>
        <begin position="1"/>
        <end position="13"/>
    </location>
</feature>
<accession>A0A1M7S9Y3</accession>
<feature type="region of interest" description="Disordered" evidence="1">
    <location>
        <begin position="101"/>
        <end position="174"/>
    </location>
</feature>
<evidence type="ECO:0000313" key="2">
    <source>
        <dbReference type="EMBL" id="SHN55296.1"/>
    </source>
</evidence>
<dbReference type="AlphaFoldDB" id="A0A1M7S9Y3"/>
<dbReference type="Proteomes" id="UP000184066">
    <property type="component" value="Unassembled WGS sequence"/>
</dbReference>
<sequence length="218" mass="23256">MKKSPPRPAAPPRPEMRRERRVARLPAEGLAFDETATEDERAALARRYGVLEVGAFSTSGRIEPEKNGWRMRGVVRARVTQSCVVSLEPVEQVIEEPFSRLYLPGAPDPETLGPDLDPDAEDPPEPLGETLDPGEAAAEAAALAIDPYPRRPGAALARDSALPPGAAPIEEDAPRPFAALAELRARLAARENGAEADAPRPEGAEDDAPDPGPRKGDA</sequence>
<gene>
    <name evidence="2" type="ORF">SAMN05216200_102110</name>
</gene>
<proteinExistence type="predicted"/>
<reference evidence="2 3" key="1">
    <citation type="submission" date="2016-12" db="EMBL/GenBank/DDBJ databases">
        <authorList>
            <person name="Song W.-J."/>
            <person name="Kurnit D.M."/>
        </authorList>
    </citation>
    <scope>NUCLEOTIDE SEQUENCE [LARGE SCALE GENOMIC DNA]</scope>
    <source>
        <strain evidence="2 3">CGMCC 1.10808</strain>
    </source>
</reference>
<protein>
    <submittedName>
        <fullName evidence="2">Uncharacterized ACR, COG1399</fullName>
    </submittedName>
</protein>
<feature type="region of interest" description="Disordered" evidence="1">
    <location>
        <begin position="188"/>
        <end position="218"/>
    </location>
</feature>
<dbReference type="RefSeq" id="WP_072746207.1">
    <property type="nucleotide sequence ID" value="NZ_FOHL01000003.1"/>
</dbReference>
<dbReference type="Pfam" id="PF02620">
    <property type="entry name" value="YceD"/>
    <property type="match status" value="1"/>
</dbReference>
<evidence type="ECO:0000256" key="1">
    <source>
        <dbReference type="SAM" id="MobiDB-lite"/>
    </source>
</evidence>
<organism evidence="2 3">
    <name type="scientific">Oceanicella actignis</name>
    <dbReference type="NCBI Taxonomy" id="1189325"/>
    <lineage>
        <taxon>Bacteria</taxon>
        <taxon>Pseudomonadati</taxon>
        <taxon>Pseudomonadota</taxon>
        <taxon>Alphaproteobacteria</taxon>
        <taxon>Rhodobacterales</taxon>
        <taxon>Paracoccaceae</taxon>
        <taxon>Oceanicella</taxon>
    </lineage>
</organism>
<evidence type="ECO:0000313" key="3">
    <source>
        <dbReference type="Proteomes" id="UP000184066"/>
    </source>
</evidence>
<feature type="compositionally biased region" description="Basic and acidic residues" evidence="1">
    <location>
        <begin position="188"/>
        <end position="203"/>
    </location>
</feature>
<keyword evidence="3" id="KW-1185">Reference proteome</keyword>
<feature type="compositionally biased region" description="Low complexity" evidence="1">
    <location>
        <begin position="135"/>
        <end position="144"/>
    </location>
</feature>
<dbReference type="InterPro" id="IPR003772">
    <property type="entry name" value="YceD"/>
</dbReference>